<dbReference type="Proteomes" id="UP000030151">
    <property type="component" value="Unassembled WGS sequence"/>
</dbReference>
<dbReference type="AlphaFoldDB" id="A0A0A1UP53"/>
<accession>A0A0A1UP53</accession>
<organism evidence="1 2">
    <name type="scientific">Metarhizium robertsii</name>
    <dbReference type="NCBI Taxonomy" id="568076"/>
    <lineage>
        <taxon>Eukaryota</taxon>
        <taxon>Fungi</taxon>
        <taxon>Dikarya</taxon>
        <taxon>Ascomycota</taxon>
        <taxon>Pezizomycotina</taxon>
        <taxon>Sordariomycetes</taxon>
        <taxon>Hypocreomycetidae</taxon>
        <taxon>Hypocreales</taxon>
        <taxon>Clavicipitaceae</taxon>
        <taxon>Metarhizium</taxon>
    </lineage>
</organism>
<comment type="caution">
    <text evidence="1">The sequence shown here is derived from an EMBL/GenBank/DDBJ whole genome shotgun (WGS) entry which is preliminary data.</text>
</comment>
<name>A0A0A1UP53_9HYPO</name>
<dbReference type="OrthoDB" id="4499271at2759"/>
<evidence type="ECO:0008006" key="3">
    <source>
        <dbReference type="Google" id="ProtNLM"/>
    </source>
</evidence>
<evidence type="ECO:0000313" key="2">
    <source>
        <dbReference type="Proteomes" id="UP000030151"/>
    </source>
</evidence>
<sequence length="246" mass="26767">MGQSCITEDFVASLAQLLNTAQVPCVLWGHVLLRIHGVPTIVGAVDFVVPDELLLVATQALTPHEKLIPCPDGKDCDIISPSRPTPAPESHLHIEGAEEPVGLYSQSATLWFLPPLQAALTTPDRGQLPPYYALASDKSILPPYRPGRGSGFFKSTIHPVVTVPSHVLLEAFMRFCARYVNTPAGGFSISMIAYVGLYIDDDGYLDLKKLSEPLSSSYLALREGKIPVRQWVNELKKLLGEPGLLT</sequence>
<dbReference type="HOGENOM" id="CLU_075141_1_0_1"/>
<evidence type="ECO:0000313" key="1">
    <source>
        <dbReference type="EMBL" id="EXU96505.1"/>
    </source>
</evidence>
<dbReference type="EMBL" id="JELW01000049">
    <property type="protein sequence ID" value="EXU96505.1"/>
    <property type="molecule type" value="Genomic_DNA"/>
</dbReference>
<dbReference type="eggNOG" id="ENOG502RPBP">
    <property type="taxonomic scope" value="Eukaryota"/>
</dbReference>
<reference evidence="1 2" key="1">
    <citation type="submission" date="2014-02" db="EMBL/GenBank/DDBJ databases">
        <title>The genome sequence of the entomopathogenic fungus Metarhizium robertsii ARSEF 2575.</title>
        <authorList>
            <person name="Giuliano Garisto Donzelli B."/>
            <person name="Roe B.A."/>
            <person name="Macmil S.L."/>
            <person name="Krasnoff S.B."/>
            <person name="Gibson D.M."/>
        </authorList>
    </citation>
    <scope>NUCLEOTIDE SEQUENCE [LARGE SCALE GENOMIC DNA]</scope>
    <source>
        <strain evidence="1 2">ARSEF 2575</strain>
    </source>
</reference>
<gene>
    <name evidence="1" type="ORF">X797_010466</name>
</gene>
<protein>
    <recommendedName>
        <fullName evidence="3">Thioredoxin reductase</fullName>
    </recommendedName>
</protein>
<proteinExistence type="predicted"/>